<dbReference type="Gene3D" id="3.20.20.150">
    <property type="entry name" value="Divalent-metal-dependent TIM barrel enzymes"/>
    <property type="match status" value="1"/>
</dbReference>
<keyword evidence="1" id="KW-0413">Isomerase</keyword>
<dbReference type="AlphaFoldDB" id="A0A397PDX7"/>
<proteinExistence type="predicted"/>
<reference evidence="1 2" key="1">
    <citation type="submission" date="2018-08" db="EMBL/GenBank/DDBJ databases">
        <title>Genomic Encyclopedia of Archaeal and Bacterial Type Strains, Phase II (KMG-II): from individual species to whole genera.</title>
        <authorList>
            <person name="Goeker M."/>
        </authorList>
    </citation>
    <scope>NUCLEOTIDE SEQUENCE [LARGE SCALE GENOMIC DNA]</scope>
    <source>
        <strain evidence="1 2">DSM 5002</strain>
    </source>
</reference>
<protein>
    <submittedName>
        <fullName evidence="1">Sugar phosphate isomerase/epimerase</fullName>
    </submittedName>
</protein>
<name>A0A397PDX7_9HYPH</name>
<sequence length="395" mass="44421">MHLRGELGCLTYCTNIHPGETWAETRRTVAERVTRVKQRVCPEQPFGVGLRLSARAAEALAAPNNLEDFAALLSENDLYVFTINGFPYGPFHDTTVKAKVYEPSWAEGARLDYTNRLADLLARLLPEGMTGSISTVPCAFRPVGRGQEEAMREHLLRHAVHLHRISEETGKQIALALEPEPHCYLETTGEALTFFQDWLLNVNSVRRMGELTGLSSAQAEQALRRHLGVCFDVCHAAVEYEDPGESVAALRGAGIAVPKLQLSAALHLRRVTPETLERLRAFDEETYLHQVVARRGETLERFLDLPDAFAAAEAQSYDEWRVHFHVPLFLAELEHFSTTQHVLAEVLELHRQAPISDHLEVETYTWDVLPPDLRNVPVEDAIARELSWVTTRLNA</sequence>
<accession>A0A397PDX7</accession>
<organism evidence="1 2">
    <name type="scientific">Dichotomicrobium thermohalophilum</name>
    <dbReference type="NCBI Taxonomy" id="933063"/>
    <lineage>
        <taxon>Bacteria</taxon>
        <taxon>Pseudomonadati</taxon>
        <taxon>Pseudomonadota</taxon>
        <taxon>Alphaproteobacteria</taxon>
        <taxon>Hyphomicrobiales</taxon>
        <taxon>Hyphomicrobiaceae</taxon>
        <taxon>Dichotomicrobium</taxon>
    </lineage>
</organism>
<keyword evidence="2" id="KW-1185">Reference proteome</keyword>
<dbReference type="SUPFAM" id="SSF51658">
    <property type="entry name" value="Xylose isomerase-like"/>
    <property type="match status" value="1"/>
</dbReference>
<dbReference type="InterPro" id="IPR036237">
    <property type="entry name" value="Xyl_isomerase-like_sf"/>
</dbReference>
<evidence type="ECO:0000313" key="2">
    <source>
        <dbReference type="Proteomes" id="UP000266273"/>
    </source>
</evidence>
<comment type="caution">
    <text evidence="1">The sequence shown here is derived from an EMBL/GenBank/DDBJ whole genome shotgun (WGS) entry which is preliminary data.</text>
</comment>
<dbReference type="GO" id="GO:0016853">
    <property type="term" value="F:isomerase activity"/>
    <property type="evidence" value="ECO:0007669"/>
    <property type="project" value="UniProtKB-KW"/>
</dbReference>
<dbReference type="Proteomes" id="UP000266273">
    <property type="component" value="Unassembled WGS sequence"/>
</dbReference>
<dbReference type="NCBIfam" id="NF035939">
    <property type="entry name" value="TIM_EboE"/>
    <property type="match status" value="1"/>
</dbReference>
<dbReference type="OrthoDB" id="9785907at2"/>
<evidence type="ECO:0000313" key="1">
    <source>
        <dbReference type="EMBL" id="RIA45425.1"/>
    </source>
</evidence>
<dbReference type="EMBL" id="QXDF01000005">
    <property type="protein sequence ID" value="RIA45425.1"/>
    <property type="molecule type" value="Genomic_DNA"/>
</dbReference>
<gene>
    <name evidence="1" type="ORF">BXY53_2712</name>
</gene>
<dbReference type="RefSeq" id="WP_119062512.1">
    <property type="nucleotide sequence ID" value="NZ_QXDF01000005.1"/>
</dbReference>